<keyword evidence="9" id="KW-0723">Serine/threonine-protein kinase</keyword>
<reference evidence="9 10" key="1">
    <citation type="submission" date="2018-03" db="EMBL/GenBank/DDBJ databases">
        <title>Genomic Encyclopedia of Type Strains, Phase III (KMG-III): the genomes of soil and plant-associated and newly described type strains.</title>
        <authorList>
            <person name="Whitman W."/>
        </authorList>
    </citation>
    <scope>NUCLEOTIDE SEQUENCE [LARGE SCALE GENOMIC DNA]</scope>
    <source>
        <strain evidence="9 10">CGMCC 4.7104</strain>
    </source>
</reference>
<comment type="caution">
    <text evidence="9">The sequence shown here is derived from an EMBL/GenBank/DDBJ whole genome shotgun (WGS) entry which is preliminary data.</text>
</comment>
<feature type="compositionally biased region" description="Low complexity" evidence="6">
    <location>
        <begin position="362"/>
        <end position="382"/>
    </location>
</feature>
<dbReference type="OrthoDB" id="3519523at2"/>
<evidence type="ECO:0000256" key="1">
    <source>
        <dbReference type="ARBA" id="ARBA00022679"/>
    </source>
</evidence>
<dbReference type="SMART" id="SM00220">
    <property type="entry name" value="S_TKc"/>
    <property type="match status" value="1"/>
</dbReference>
<keyword evidence="1" id="KW-0808">Transferase</keyword>
<dbReference type="GO" id="GO:0005524">
    <property type="term" value="F:ATP binding"/>
    <property type="evidence" value="ECO:0007669"/>
    <property type="project" value="UniProtKB-UniRule"/>
</dbReference>
<evidence type="ECO:0000256" key="5">
    <source>
        <dbReference type="PROSITE-ProRule" id="PRU10141"/>
    </source>
</evidence>
<dbReference type="RefSeq" id="WP_106250481.1">
    <property type="nucleotide sequence ID" value="NZ_PVNG01000026.1"/>
</dbReference>
<dbReference type="EMBL" id="PVNG01000026">
    <property type="protein sequence ID" value="PRX55718.1"/>
    <property type="molecule type" value="Genomic_DNA"/>
</dbReference>
<feature type="transmembrane region" description="Helical" evidence="7">
    <location>
        <begin position="623"/>
        <end position="644"/>
    </location>
</feature>
<dbReference type="Gene3D" id="1.10.510.10">
    <property type="entry name" value="Transferase(Phosphotransferase) domain 1"/>
    <property type="match status" value="1"/>
</dbReference>
<gene>
    <name evidence="9" type="ORF">B0I32_126181</name>
</gene>
<dbReference type="PANTHER" id="PTHR43289:SF34">
    <property type="entry name" value="SERINE_THREONINE-PROTEIN KINASE YBDM-RELATED"/>
    <property type="match status" value="1"/>
</dbReference>
<evidence type="ECO:0000256" key="2">
    <source>
        <dbReference type="ARBA" id="ARBA00022741"/>
    </source>
</evidence>
<feature type="binding site" evidence="5">
    <location>
        <position position="38"/>
    </location>
    <ligand>
        <name>ATP</name>
        <dbReference type="ChEBI" id="CHEBI:30616"/>
    </ligand>
</feature>
<protein>
    <submittedName>
        <fullName evidence="9">Serine/threonine protein kinase</fullName>
    </submittedName>
</protein>
<dbReference type="GO" id="GO:0004674">
    <property type="term" value="F:protein serine/threonine kinase activity"/>
    <property type="evidence" value="ECO:0007669"/>
    <property type="project" value="UniProtKB-KW"/>
</dbReference>
<keyword evidence="7" id="KW-0472">Membrane</keyword>
<organism evidence="9 10">
    <name type="scientific">Nonomuraea fuscirosea</name>
    <dbReference type="NCBI Taxonomy" id="1291556"/>
    <lineage>
        <taxon>Bacteria</taxon>
        <taxon>Bacillati</taxon>
        <taxon>Actinomycetota</taxon>
        <taxon>Actinomycetes</taxon>
        <taxon>Streptosporangiales</taxon>
        <taxon>Streptosporangiaceae</taxon>
        <taxon>Nonomuraea</taxon>
    </lineage>
</organism>
<evidence type="ECO:0000313" key="10">
    <source>
        <dbReference type="Proteomes" id="UP000238312"/>
    </source>
</evidence>
<dbReference type="Proteomes" id="UP000238312">
    <property type="component" value="Unassembled WGS sequence"/>
</dbReference>
<dbReference type="CDD" id="cd14014">
    <property type="entry name" value="STKc_PknB_like"/>
    <property type="match status" value="1"/>
</dbReference>
<dbReference type="InterPro" id="IPR017441">
    <property type="entry name" value="Protein_kinase_ATP_BS"/>
</dbReference>
<feature type="transmembrane region" description="Helical" evidence="7">
    <location>
        <begin position="534"/>
        <end position="555"/>
    </location>
</feature>
<feature type="domain" description="Protein kinase" evidence="8">
    <location>
        <begin position="10"/>
        <end position="260"/>
    </location>
</feature>
<keyword evidence="7" id="KW-1133">Transmembrane helix</keyword>
<evidence type="ECO:0000256" key="7">
    <source>
        <dbReference type="SAM" id="Phobius"/>
    </source>
</evidence>
<keyword evidence="2 5" id="KW-0547">Nucleotide-binding</keyword>
<dbReference type="PROSITE" id="PS50011">
    <property type="entry name" value="PROTEIN_KINASE_DOM"/>
    <property type="match status" value="1"/>
</dbReference>
<dbReference type="PROSITE" id="PS00108">
    <property type="entry name" value="PROTEIN_KINASE_ST"/>
    <property type="match status" value="1"/>
</dbReference>
<evidence type="ECO:0000259" key="8">
    <source>
        <dbReference type="PROSITE" id="PS50011"/>
    </source>
</evidence>
<feature type="compositionally biased region" description="Low complexity" evidence="6">
    <location>
        <begin position="440"/>
        <end position="457"/>
    </location>
</feature>
<dbReference type="AlphaFoldDB" id="A0A2T0MDX7"/>
<evidence type="ECO:0000256" key="3">
    <source>
        <dbReference type="ARBA" id="ARBA00022777"/>
    </source>
</evidence>
<dbReference type="Gene3D" id="3.30.200.20">
    <property type="entry name" value="Phosphorylase Kinase, domain 1"/>
    <property type="match status" value="1"/>
</dbReference>
<dbReference type="PROSITE" id="PS00107">
    <property type="entry name" value="PROTEIN_KINASE_ATP"/>
    <property type="match status" value="1"/>
</dbReference>
<feature type="transmembrane region" description="Helical" evidence="7">
    <location>
        <begin position="480"/>
        <end position="513"/>
    </location>
</feature>
<dbReference type="Pfam" id="PF00069">
    <property type="entry name" value="Pkinase"/>
    <property type="match status" value="1"/>
</dbReference>
<name>A0A2T0MDX7_9ACTN</name>
<keyword evidence="7" id="KW-0812">Transmembrane</keyword>
<keyword evidence="10" id="KW-1185">Reference proteome</keyword>
<keyword evidence="3 9" id="KW-0418">Kinase</keyword>
<dbReference type="InterPro" id="IPR000719">
    <property type="entry name" value="Prot_kinase_dom"/>
</dbReference>
<dbReference type="SUPFAM" id="SSF56112">
    <property type="entry name" value="Protein kinase-like (PK-like)"/>
    <property type="match status" value="1"/>
</dbReference>
<evidence type="ECO:0000313" key="9">
    <source>
        <dbReference type="EMBL" id="PRX55718.1"/>
    </source>
</evidence>
<feature type="transmembrane region" description="Helical" evidence="7">
    <location>
        <begin position="584"/>
        <end position="602"/>
    </location>
</feature>
<dbReference type="PANTHER" id="PTHR43289">
    <property type="entry name" value="MITOGEN-ACTIVATED PROTEIN KINASE KINASE KINASE 20-RELATED"/>
    <property type="match status" value="1"/>
</dbReference>
<keyword evidence="4 5" id="KW-0067">ATP-binding</keyword>
<sequence length="645" mass="66349">MSKLGKVGPYTLIERLGRGGMGEVYLASARRGEQVALKVLHDLAEDETSRIRLEREVRALRRVESPYVAKVLDADLDGARPYLVMEHIEGVTLLDQVRQSGPLDVAGLVDMAQGIAAALAIIHAAGVVHRDLKPGNIIMGGQGPVLIDFGIAQVLDATRLTMTGTFLGTPGYTAPEIFADEHVDSPADVHAWAATVAFAATGRPTFGRGTAEAQMYAVLNGQADLKGVPVELLPLVRAALNREPGKRPTAALLADRLSRLARATNATETEPPAGGGRADAAEEAGNARGRAAEEPASARGEAKARSRPNAVPAEGKVPPPRGRTGGRTAPDGVGRTGGRVASEGTGRTGGRTAPDAAGRTGGRVAPDAAGRAGGRAAQEGSGRTSGRAAPEGTGRGAGSRGAADGKGSVPARSRAEGKVPVPRGRAGGEAKNTGPRAKMVASRQRTAAAVRSRTAAVKPQDRRGTGLRGQSATTLPAGNGALLLLAVLAVPCVVASVIWPIASIAITTVFVVLTRTLWMGHWMVRKRGSRRTRVTLRVLSFPVALTGAAATAVVWPGVPVAVAAGGALWATGGGQIDADWWQQAAPVTVAGVVFGMLCGGITGREIERIGQRLPDLRREGLRALAVLGGFVALCAAAVRAIALLL</sequence>
<feature type="region of interest" description="Disordered" evidence="6">
    <location>
        <begin position="263"/>
        <end position="471"/>
    </location>
</feature>
<dbReference type="InterPro" id="IPR011009">
    <property type="entry name" value="Kinase-like_dom_sf"/>
</dbReference>
<evidence type="ECO:0000256" key="6">
    <source>
        <dbReference type="SAM" id="MobiDB-lite"/>
    </source>
</evidence>
<dbReference type="InterPro" id="IPR008271">
    <property type="entry name" value="Ser/Thr_kinase_AS"/>
</dbReference>
<evidence type="ECO:0000256" key="4">
    <source>
        <dbReference type="ARBA" id="ARBA00022840"/>
    </source>
</evidence>
<accession>A0A2T0MDX7</accession>
<proteinExistence type="predicted"/>